<feature type="transmembrane region" description="Helical" evidence="1">
    <location>
        <begin position="81"/>
        <end position="100"/>
    </location>
</feature>
<evidence type="ECO:0000256" key="1">
    <source>
        <dbReference type="SAM" id="Phobius"/>
    </source>
</evidence>
<dbReference type="EMBL" id="JADBGQ010000009">
    <property type="protein sequence ID" value="KAG5381355.1"/>
    <property type="molecule type" value="Genomic_DNA"/>
</dbReference>
<evidence type="ECO:0000313" key="6">
    <source>
        <dbReference type="Proteomes" id="UP000823674"/>
    </source>
</evidence>
<keyword evidence="1" id="KW-1133">Transmembrane helix</keyword>
<evidence type="ECO:0000313" key="5">
    <source>
        <dbReference type="EMBL" id="KAG5396702.1"/>
    </source>
</evidence>
<keyword evidence="1" id="KW-0472">Membrane</keyword>
<gene>
    <name evidence="5" type="primary">A05g502330.1_BraROA</name>
    <name evidence="2" type="synonym">A07g509300.1_BraROA</name>
    <name evidence="3" type="synonym">A07g509310.1_BraROA</name>
    <name evidence="4" type="synonym">A09g517050.1_BraROA</name>
    <name evidence="5" type="ORF">IGI04_018516</name>
    <name evidence="2" type="ORF">IGI04_029196</name>
    <name evidence="3" type="ORF">IGI04_029197</name>
    <name evidence="4" type="ORF">IGI04_037567</name>
</gene>
<organism evidence="5 6">
    <name type="scientific">Brassica rapa subsp. trilocularis</name>
    <dbReference type="NCBI Taxonomy" id="1813537"/>
    <lineage>
        <taxon>Eukaryota</taxon>
        <taxon>Viridiplantae</taxon>
        <taxon>Streptophyta</taxon>
        <taxon>Embryophyta</taxon>
        <taxon>Tracheophyta</taxon>
        <taxon>Spermatophyta</taxon>
        <taxon>Magnoliopsida</taxon>
        <taxon>eudicotyledons</taxon>
        <taxon>Gunneridae</taxon>
        <taxon>Pentapetalae</taxon>
        <taxon>rosids</taxon>
        <taxon>malvids</taxon>
        <taxon>Brassicales</taxon>
        <taxon>Brassicaceae</taxon>
        <taxon>Brassiceae</taxon>
        <taxon>Brassica</taxon>
    </lineage>
</organism>
<proteinExistence type="predicted"/>
<evidence type="ECO:0000313" key="4">
    <source>
        <dbReference type="EMBL" id="KAG5386097.1"/>
    </source>
</evidence>
<evidence type="ECO:0000313" key="2">
    <source>
        <dbReference type="EMBL" id="KAG5381354.1"/>
    </source>
</evidence>
<name>A0ABQ7MDN2_BRACM</name>
<reference evidence="5 6" key="1">
    <citation type="submission" date="2021-03" db="EMBL/GenBank/DDBJ databases">
        <authorList>
            <person name="King G.J."/>
            <person name="Bancroft I."/>
            <person name="Baten A."/>
            <person name="Bloomfield J."/>
            <person name="Borpatragohain P."/>
            <person name="He Z."/>
            <person name="Irish N."/>
            <person name="Irwin J."/>
            <person name="Liu K."/>
            <person name="Mauleon R.P."/>
            <person name="Moore J."/>
            <person name="Morris R."/>
            <person name="Ostergaard L."/>
            <person name="Wang B."/>
            <person name="Wells R."/>
        </authorList>
    </citation>
    <scope>NUCLEOTIDE SEQUENCE [LARGE SCALE GENOMIC DNA]</scope>
    <source>
        <strain evidence="5">R-o-18</strain>
        <tissue evidence="5">Leaf</tissue>
    </source>
</reference>
<comment type="caution">
    <text evidence="5">The sequence shown here is derived from an EMBL/GenBank/DDBJ whole genome shotgun (WGS) entry which is preliminary data.</text>
</comment>
<dbReference type="EMBL" id="JADBGQ010000008">
    <property type="protein sequence ID" value="KAG5386097.1"/>
    <property type="molecule type" value="Genomic_DNA"/>
</dbReference>
<keyword evidence="1" id="KW-0812">Transmembrane</keyword>
<accession>A0ABQ7MDN2</accession>
<dbReference type="Proteomes" id="UP000823674">
    <property type="component" value="Chromosome A07"/>
</dbReference>
<dbReference type="Proteomes" id="UP000823674">
    <property type="component" value="Chromosome A09"/>
</dbReference>
<dbReference type="EMBL" id="JADBGQ010000009">
    <property type="protein sequence ID" value="KAG5381354.1"/>
    <property type="molecule type" value="Genomic_DNA"/>
</dbReference>
<protein>
    <submittedName>
        <fullName evidence="5">Uncharacterized protein</fullName>
    </submittedName>
</protein>
<keyword evidence="6" id="KW-1185">Reference proteome</keyword>
<dbReference type="Proteomes" id="UP000823674">
    <property type="component" value="Chromosome A05"/>
</dbReference>
<sequence length="110" mass="12409">MGSASTVLHWVHENLSKIDEKSLSFCSRRWLYCKDVELQEHFNTDSVFTLAHQKIPSSTPILFIKEFWLPGSGPDFGVPPFSGIIAVILLKILLALQALLETNMIKINQP</sequence>
<evidence type="ECO:0000313" key="3">
    <source>
        <dbReference type="EMBL" id="KAG5381355.1"/>
    </source>
</evidence>
<dbReference type="EMBL" id="JADBGQ010000005">
    <property type="protein sequence ID" value="KAG5396702.1"/>
    <property type="molecule type" value="Genomic_DNA"/>
</dbReference>